<evidence type="ECO:0000313" key="2">
    <source>
        <dbReference type="Proteomes" id="UP000677218"/>
    </source>
</evidence>
<dbReference type="Proteomes" id="UP000677218">
    <property type="component" value="Unassembled WGS sequence"/>
</dbReference>
<dbReference type="Gene3D" id="3.40.50.1000">
    <property type="entry name" value="HAD superfamily/HAD-like"/>
    <property type="match status" value="1"/>
</dbReference>
<dbReference type="SFLD" id="SFLDS00003">
    <property type="entry name" value="Haloacid_Dehalogenase"/>
    <property type="match status" value="1"/>
</dbReference>
<dbReference type="PROSITE" id="PS01229">
    <property type="entry name" value="COF_2"/>
    <property type="match status" value="1"/>
</dbReference>
<dbReference type="SFLD" id="SFLDG01140">
    <property type="entry name" value="C2.B:_Phosphomannomutase_and_P"/>
    <property type="match status" value="1"/>
</dbReference>
<proteinExistence type="predicted"/>
<name>A0A916VH05_9LACO</name>
<dbReference type="Gene3D" id="3.30.1240.10">
    <property type="match status" value="1"/>
</dbReference>
<dbReference type="GO" id="GO:0005829">
    <property type="term" value="C:cytosol"/>
    <property type="evidence" value="ECO:0007669"/>
    <property type="project" value="TreeGrafter"/>
</dbReference>
<dbReference type="InterPro" id="IPR000150">
    <property type="entry name" value="Cof"/>
</dbReference>
<keyword evidence="2" id="KW-1185">Reference proteome</keyword>
<reference evidence="1" key="1">
    <citation type="submission" date="2020-08" db="EMBL/GenBank/DDBJ databases">
        <title>Taxonomic study for Lactobacillus species isolated from hardwood bark.</title>
        <authorList>
            <person name="Tohno M."/>
            <person name="Tanizawa Y."/>
        </authorList>
    </citation>
    <scope>NUCLEOTIDE SEQUENCE</scope>
    <source>
        <strain evidence="1">B40</strain>
    </source>
</reference>
<protein>
    <submittedName>
        <fullName evidence="1">Haloacid dehalogenase</fullName>
    </submittedName>
</protein>
<dbReference type="NCBIfam" id="TIGR00099">
    <property type="entry name" value="Cof-subfamily"/>
    <property type="match status" value="1"/>
</dbReference>
<dbReference type="PANTHER" id="PTHR10000:SF8">
    <property type="entry name" value="HAD SUPERFAMILY HYDROLASE-LIKE, TYPE 3"/>
    <property type="match status" value="1"/>
</dbReference>
<accession>A0A916VH05</accession>
<gene>
    <name evidence="1" type="primary">cof_1</name>
    <name evidence="1" type="ORF">LCB40_04010</name>
</gene>
<organism evidence="1 2">
    <name type="scientific">Lactobacillus corticis</name>
    <dbReference type="NCBI Taxonomy" id="2201249"/>
    <lineage>
        <taxon>Bacteria</taxon>
        <taxon>Bacillati</taxon>
        <taxon>Bacillota</taxon>
        <taxon>Bacilli</taxon>
        <taxon>Lactobacillales</taxon>
        <taxon>Lactobacillaceae</taxon>
        <taxon>Lactobacillus</taxon>
    </lineage>
</organism>
<comment type="caution">
    <text evidence="1">The sequence shown here is derived from an EMBL/GenBank/DDBJ whole genome shotgun (WGS) entry which is preliminary data.</text>
</comment>
<dbReference type="PANTHER" id="PTHR10000">
    <property type="entry name" value="PHOSPHOSERINE PHOSPHATASE"/>
    <property type="match status" value="1"/>
</dbReference>
<dbReference type="Pfam" id="PF08282">
    <property type="entry name" value="Hydrolase_3"/>
    <property type="match status" value="1"/>
</dbReference>
<sequence length="271" mass="30741">MTELIFSDIDGTLINQKKEITPLTKRALQYLIATGNLFIPVSARSPQAIRSVTDEIMPDCPIGAFNGSLIYDEKGQVMRSITMDYASAHAIIQLIEEQYPTQVSWNLYYYDQWYCALPKSSRVQTEERIVKVSAEPILLPELDAKQLPGAHKLLLIGDPQVLDALQPQLKQRFNQLDFVKSDQHLLEAIPKGIQKSDIIDFFCQHEKLDNTHTWAFGDNYNDEALLRAANHSFLMGNAPKDLQPQFTLTADNDHDGIYVALKKYFPGNLPF</sequence>
<dbReference type="AlphaFoldDB" id="A0A916VH05"/>
<evidence type="ECO:0000313" key="1">
    <source>
        <dbReference type="EMBL" id="GFZ26521.1"/>
    </source>
</evidence>
<dbReference type="InterPro" id="IPR023214">
    <property type="entry name" value="HAD_sf"/>
</dbReference>
<dbReference type="SUPFAM" id="SSF56784">
    <property type="entry name" value="HAD-like"/>
    <property type="match status" value="1"/>
</dbReference>
<dbReference type="InterPro" id="IPR036412">
    <property type="entry name" value="HAD-like_sf"/>
</dbReference>
<dbReference type="InterPro" id="IPR006379">
    <property type="entry name" value="HAD-SF_hydro_IIB"/>
</dbReference>
<dbReference type="GO" id="GO:0000287">
    <property type="term" value="F:magnesium ion binding"/>
    <property type="evidence" value="ECO:0007669"/>
    <property type="project" value="TreeGrafter"/>
</dbReference>
<dbReference type="EMBL" id="BMAY01000002">
    <property type="protein sequence ID" value="GFZ26521.1"/>
    <property type="molecule type" value="Genomic_DNA"/>
</dbReference>
<dbReference type="RefSeq" id="WP_212780221.1">
    <property type="nucleotide sequence ID" value="NZ_BMAY01000002.1"/>
</dbReference>
<dbReference type="NCBIfam" id="TIGR01484">
    <property type="entry name" value="HAD-SF-IIB"/>
    <property type="match status" value="1"/>
</dbReference>
<dbReference type="GO" id="GO:0016791">
    <property type="term" value="F:phosphatase activity"/>
    <property type="evidence" value="ECO:0007669"/>
    <property type="project" value="TreeGrafter"/>
</dbReference>